<accession>A0A1I1WCR8</accession>
<reference evidence="3" key="1">
    <citation type="submission" date="2016-10" db="EMBL/GenBank/DDBJ databases">
        <authorList>
            <person name="Varghese N."/>
            <person name="Submissions S."/>
        </authorList>
    </citation>
    <scope>NUCLEOTIDE SEQUENCE [LARGE SCALE GENOMIC DNA]</scope>
    <source>
        <strain evidence="3">JCM 2783</strain>
    </source>
</reference>
<keyword evidence="1" id="KW-1133">Transmembrane helix</keyword>
<evidence type="ECO:0000256" key="1">
    <source>
        <dbReference type="SAM" id="Phobius"/>
    </source>
</evidence>
<dbReference type="Proteomes" id="UP000243950">
    <property type="component" value="Unassembled WGS sequence"/>
</dbReference>
<feature type="transmembrane region" description="Helical" evidence="1">
    <location>
        <begin position="12"/>
        <end position="30"/>
    </location>
</feature>
<name>A0A1I1WCR8_PSEOC</name>
<keyword evidence="1" id="KW-0812">Transmembrane</keyword>
<keyword evidence="1" id="KW-0472">Membrane</keyword>
<dbReference type="EMBL" id="FOMO01000005">
    <property type="protein sequence ID" value="SFD92966.1"/>
    <property type="molecule type" value="Genomic_DNA"/>
</dbReference>
<sequence>MQNQQTPKWLELFTTAFGAKGLVALAWWAGAYHAERIRNLQGTYPILQINGDAGSGKTTLVDNLWRLSGKPADTVFQTNATFAALISKLAKAVNRPVVVDESERPAPGYEPPFEACYEAGTVLRRWAVMGEPESREVSFRGALAIVGGDHPVLRSRSIALDLDSSARTADNQAAVQALYALHISDLAEFLTKVQQHQDMAVFCMGKAEALAYELADQVNAQLKIRDARNHAQLIALLDFLDILFHVPAAALEAAKAHVRVMAWHTVGRTRGPIED</sequence>
<dbReference type="AlphaFoldDB" id="A0A1I1WCR8"/>
<proteinExistence type="predicted"/>
<keyword evidence="3" id="KW-1185">Reference proteome</keyword>
<organism evidence="2 3">
    <name type="scientific">Pseudomonas straminea</name>
    <dbReference type="NCBI Taxonomy" id="47882"/>
    <lineage>
        <taxon>Bacteria</taxon>
        <taxon>Pseudomonadati</taxon>
        <taxon>Pseudomonadota</taxon>
        <taxon>Gammaproteobacteria</taxon>
        <taxon>Pseudomonadales</taxon>
        <taxon>Pseudomonadaceae</taxon>
        <taxon>Phytopseudomonas</taxon>
    </lineage>
</organism>
<protein>
    <submittedName>
        <fullName evidence="2">Uncharacterized protein</fullName>
    </submittedName>
</protein>
<evidence type="ECO:0000313" key="3">
    <source>
        <dbReference type="Proteomes" id="UP000243950"/>
    </source>
</evidence>
<gene>
    <name evidence="2" type="ORF">SAMN05216372_105410</name>
</gene>
<dbReference type="RefSeq" id="WP_093504976.1">
    <property type="nucleotide sequence ID" value="NZ_BSSG01000005.1"/>
</dbReference>
<evidence type="ECO:0000313" key="2">
    <source>
        <dbReference type="EMBL" id="SFD92966.1"/>
    </source>
</evidence>